<reference evidence="3 4" key="1">
    <citation type="submission" date="2017-07" db="EMBL/GenBank/DDBJ databases">
        <title>Genome sequence of Pseudomonas NEP1.</title>
        <authorList>
            <person name="Nascimento F.X."/>
        </authorList>
    </citation>
    <scope>NUCLEOTIDE SEQUENCE [LARGE SCALE GENOMIC DNA]</scope>
    <source>
        <strain evidence="3 4">NEP1</strain>
    </source>
</reference>
<dbReference type="Gene3D" id="3.40.50.10190">
    <property type="entry name" value="BRCT domain"/>
    <property type="match status" value="1"/>
</dbReference>
<evidence type="ECO:0000313" key="4">
    <source>
        <dbReference type="Proteomes" id="UP000254535"/>
    </source>
</evidence>
<name>A0A345UYL6_PSEFL</name>
<evidence type="ECO:0000259" key="2">
    <source>
        <dbReference type="Pfam" id="PF00533"/>
    </source>
</evidence>
<organism evidence="3 4">
    <name type="scientific">Pseudomonas fluorescens</name>
    <dbReference type="NCBI Taxonomy" id="294"/>
    <lineage>
        <taxon>Bacteria</taxon>
        <taxon>Pseudomonadati</taxon>
        <taxon>Pseudomonadota</taxon>
        <taxon>Gammaproteobacteria</taxon>
        <taxon>Pseudomonadales</taxon>
        <taxon>Pseudomonadaceae</taxon>
        <taxon>Pseudomonas</taxon>
    </lineage>
</organism>
<evidence type="ECO:0000256" key="1">
    <source>
        <dbReference type="SAM" id="MobiDB-lite"/>
    </source>
</evidence>
<accession>A0A345UYL6</accession>
<dbReference type="InterPro" id="IPR001357">
    <property type="entry name" value="BRCT_dom"/>
</dbReference>
<evidence type="ECO:0000313" key="3">
    <source>
        <dbReference type="EMBL" id="AXJ05568.1"/>
    </source>
</evidence>
<dbReference type="RefSeq" id="WP_115078298.1">
    <property type="nucleotide sequence ID" value="NZ_CP022313.1"/>
</dbReference>
<dbReference type="AlphaFoldDB" id="A0A345UYL6"/>
<dbReference type="SUPFAM" id="SSF52113">
    <property type="entry name" value="BRCT domain"/>
    <property type="match status" value="1"/>
</dbReference>
<dbReference type="Proteomes" id="UP000254535">
    <property type="component" value="Chromosome"/>
</dbReference>
<proteinExistence type="predicted"/>
<gene>
    <name evidence="3" type="ORF">CFN16_15995</name>
</gene>
<dbReference type="Pfam" id="PF00533">
    <property type="entry name" value="BRCT"/>
    <property type="match status" value="1"/>
</dbReference>
<sequence>MSTIKFSYRDAKGEMSQRELIQWSENSIYIQGRSASDKFPKTFRKDRIIEVLLGAELLLNEAAPPAPKLKQRPKSPAVTASEAASRVPASKTPLGGINQILFTGFSAAHRAELEQKALDHGLKVMSTAGKTLTFLVYGDNAGPTKVAKALEAGAFIINPDQFLSMITTGEMP</sequence>
<dbReference type="InterPro" id="IPR036420">
    <property type="entry name" value="BRCT_dom_sf"/>
</dbReference>
<protein>
    <recommendedName>
        <fullName evidence="2">BRCT domain-containing protein</fullName>
    </recommendedName>
</protein>
<dbReference type="EMBL" id="CP022313">
    <property type="protein sequence ID" value="AXJ05568.1"/>
    <property type="molecule type" value="Genomic_DNA"/>
</dbReference>
<feature type="region of interest" description="Disordered" evidence="1">
    <location>
        <begin position="64"/>
        <end position="90"/>
    </location>
</feature>
<feature type="domain" description="BRCT" evidence="2">
    <location>
        <begin position="100"/>
        <end position="166"/>
    </location>
</feature>